<sequence length="32" mass="3809">METTFGFVPMLVISAIMIVLIMSYFFFHHWAK</sequence>
<accession>E7REK0</accession>
<organism evidence="2 3">
    <name type="scientific">Planococcus donghaensis MPA1U2</name>
    <dbReference type="NCBI Taxonomy" id="933115"/>
    <lineage>
        <taxon>Bacteria</taxon>
        <taxon>Bacillati</taxon>
        <taxon>Bacillota</taxon>
        <taxon>Bacilli</taxon>
        <taxon>Bacillales</taxon>
        <taxon>Caryophanaceae</taxon>
        <taxon>Planococcus</taxon>
    </lineage>
</organism>
<gene>
    <name evidence="2" type="ORF">GPDM_04449</name>
</gene>
<comment type="caution">
    <text evidence="2">The sequence shown here is derived from an EMBL/GenBank/DDBJ whole genome shotgun (WGS) entry which is preliminary data.</text>
</comment>
<feature type="transmembrane region" description="Helical" evidence="1">
    <location>
        <begin position="6"/>
        <end position="27"/>
    </location>
</feature>
<reference evidence="2 3" key="1">
    <citation type="journal article" date="2011" name="J. Bacteriol.">
        <title>The Draft Genome of Planococcus donghaensis MPA1U2 Reveals Nonsporulation Pathways Controlled by a Conserved Spo0A Regulon.</title>
        <authorList>
            <person name="Pearson M.D."/>
            <person name="Noller H.F."/>
        </authorList>
    </citation>
    <scope>NUCLEOTIDE SEQUENCE [LARGE SCALE GENOMIC DNA]</scope>
    <source>
        <strain evidence="2 3">MPA1U2</strain>
    </source>
</reference>
<dbReference type="AlphaFoldDB" id="E7REK0"/>
<keyword evidence="1" id="KW-1133">Transmembrane helix</keyword>
<evidence type="ECO:0000313" key="2">
    <source>
        <dbReference type="EMBL" id="EGA90581.1"/>
    </source>
</evidence>
<keyword evidence="1" id="KW-0812">Transmembrane</keyword>
<protein>
    <submittedName>
        <fullName evidence="2">Uncharacterized protein</fullName>
    </submittedName>
</protein>
<dbReference type="EMBL" id="AEPB01000015">
    <property type="protein sequence ID" value="EGA90581.1"/>
    <property type="molecule type" value="Genomic_DNA"/>
</dbReference>
<proteinExistence type="predicted"/>
<keyword evidence="1" id="KW-0472">Membrane</keyword>
<dbReference type="Proteomes" id="UP000003052">
    <property type="component" value="Unassembled WGS sequence"/>
</dbReference>
<evidence type="ECO:0000313" key="3">
    <source>
        <dbReference type="Proteomes" id="UP000003052"/>
    </source>
</evidence>
<name>E7REK0_9BACL</name>
<evidence type="ECO:0000256" key="1">
    <source>
        <dbReference type="SAM" id="Phobius"/>
    </source>
</evidence>